<organism evidence="2 3">
    <name type="scientific">Actinomadura litoris</name>
    <dbReference type="NCBI Taxonomy" id="2678616"/>
    <lineage>
        <taxon>Bacteria</taxon>
        <taxon>Bacillati</taxon>
        <taxon>Actinomycetota</taxon>
        <taxon>Actinomycetes</taxon>
        <taxon>Streptosporangiales</taxon>
        <taxon>Thermomonosporaceae</taxon>
        <taxon>Actinomadura</taxon>
    </lineage>
</organism>
<evidence type="ECO:0000313" key="2">
    <source>
        <dbReference type="EMBL" id="MUN40810.1"/>
    </source>
</evidence>
<proteinExistence type="predicted"/>
<evidence type="ECO:0000313" key="3">
    <source>
        <dbReference type="Proteomes" id="UP000432015"/>
    </source>
</evidence>
<dbReference type="Proteomes" id="UP000432015">
    <property type="component" value="Unassembled WGS sequence"/>
</dbReference>
<evidence type="ECO:0000256" key="1">
    <source>
        <dbReference type="SAM" id="Phobius"/>
    </source>
</evidence>
<reference evidence="2 3" key="1">
    <citation type="submission" date="2019-11" db="EMBL/GenBank/DDBJ databases">
        <authorList>
            <person name="Cao P."/>
        </authorList>
    </citation>
    <scope>NUCLEOTIDE SEQUENCE [LARGE SCALE GENOMIC DNA]</scope>
    <source>
        <strain evidence="2 3">NEAU-AAG5</strain>
    </source>
</reference>
<accession>A0A7K1L8P2</accession>
<keyword evidence="3" id="KW-1185">Reference proteome</keyword>
<feature type="transmembrane region" description="Helical" evidence="1">
    <location>
        <begin position="27"/>
        <end position="45"/>
    </location>
</feature>
<protein>
    <submittedName>
        <fullName evidence="2">Uncharacterized protein</fullName>
    </submittedName>
</protein>
<gene>
    <name evidence="2" type="ORF">GNZ18_30015</name>
</gene>
<dbReference type="EMBL" id="WOFH01000012">
    <property type="protein sequence ID" value="MUN40810.1"/>
    <property type="molecule type" value="Genomic_DNA"/>
</dbReference>
<keyword evidence="1" id="KW-0812">Transmembrane</keyword>
<sequence length="62" mass="6768">MNVSVPLVALLGAAVWVAWRYMGLRGWHIVVCLLFGFFLAATSVAPEIRRLVAVLVQSSSQP</sequence>
<name>A0A7K1L8P2_9ACTN</name>
<keyword evidence="1" id="KW-0472">Membrane</keyword>
<dbReference type="AlphaFoldDB" id="A0A7K1L8P2"/>
<comment type="caution">
    <text evidence="2">The sequence shown here is derived from an EMBL/GenBank/DDBJ whole genome shotgun (WGS) entry which is preliminary data.</text>
</comment>
<keyword evidence="1" id="KW-1133">Transmembrane helix</keyword>